<dbReference type="AlphaFoldDB" id="A0A6B2L5X4"/>
<dbReference type="GO" id="GO:0000278">
    <property type="term" value="P:mitotic cell cycle"/>
    <property type="evidence" value="ECO:0007669"/>
    <property type="project" value="TreeGrafter"/>
</dbReference>
<accession>A0A6B2L5X4</accession>
<dbReference type="GO" id="GO:0005737">
    <property type="term" value="C:cytoplasm"/>
    <property type="evidence" value="ECO:0007669"/>
    <property type="project" value="TreeGrafter"/>
</dbReference>
<proteinExistence type="predicted"/>
<dbReference type="GO" id="GO:0072354">
    <property type="term" value="F:histone H3T3 kinase activity"/>
    <property type="evidence" value="ECO:0007669"/>
    <property type="project" value="TreeGrafter"/>
</dbReference>
<dbReference type="Pfam" id="PF12330">
    <property type="entry name" value="Haspin_kinase"/>
    <property type="match status" value="1"/>
</dbReference>
<reference evidence="3" key="1">
    <citation type="journal article" date="2020" name="J. Eukaryot. Microbiol.">
        <title>De novo Sequencing, Assembly and Annotation of the Transcriptome for the Free-Living Testate Amoeba Arcella intermedia.</title>
        <authorList>
            <person name="Ribeiro G.M."/>
            <person name="Porfirio-Sousa A.L."/>
            <person name="Maurer-Alcala X.X."/>
            <person name="Katz L.A."/>
            <person name="Lahr D.J.G."/>
        </authorList>
    </citation>
    <scope>NUCLEOTIDE SEQUENCE</scope>
</reference>
<dbReference type="PANTHER" id="PTHR24419">
    <property type="entry name" value="INTERLEUKIN-1 RECEPTOR-ASSOCIATED KINASE"/>
    <property type="match status" value="1"/>
</dbReference>
<dbReference type="GO" id="GO:0005634">
    <property type="term" value="C:nucleus"/>
    <property type="evidence" value="ECO:0007669"/>
    <property type="project" value="TreeGrafter"/>
</dbReference>
<dbReference type="GO" id="GO:0005524">
    <property type="term" value="F:ATP binding"/>
    <property type="evidence" value="ECO:0007669"/>
    <property type="project" value="InterPro"/>
</dbReference>
<feature type="compositionally biased region" description="Low complexity" evidence="1">
    <location>
        <begin position="320"/>
        <end position="331"/>
    </location>
</feature>
<evidence type="ECO:0000259" key="2">
    <source>
        <dbReference type="PROSITE" id="PS50011"/>
    </source>
</evidence>
<dbReference type="SUPFAM" id="SSF56112">
    <property type="entry name" value="Protein kinase-like (PK-like)"/>
    <property type="match status" value="1"/>
</dbReference>
<organism evidence="3">
    <name type="scientific">Arcella intermedia</name>
    <dbReference type="NCBI Taxonomy" id="1963864"/>
    <lineage>
        <taxon>Eukaryota</taxon>
        <taxon>Amoebozoa</taxon>
        <taxon>Tubulinea</taxon>
        <taxon>Elardia</taxon>
        <taxon>Arcellinida</taxon>
        <taxon>Sphaerothecina</taxon>
        <taxon>Arcellidae</taxon>
        <taxon>Arcella</taxon>
    </lineage>
</organism>
<feature type="domain" description="Protein kinase" evidence="2">
    <location>
        <begin position="1"/>
        <end position="259"/>
    </location>
</feature>
<protein>
    <recommendedName>
        <fullName evidence="2">Protein kinase domain-containing protein</fullName>
    </recommendedName>
</protein>
<feature type="region of interest" description="Disordered" evidence="1">
    <location>
        <begin position="265"/>
        <end position="300"/>
    </location>
</feature>
<dbReference type="InterPro" id="IPR000719">
    <property type="entry name" value="Prot_kinase_dom"/>
</dbReference>
<dbReference type="GO" id="GO:0035556">
    <property type="term" value="P:intracellular signal transduction"/>
    <property type="evidence" value="ECO:0007669"/>
    <property type="project" value="TreeGrafter"/>
</dbReference>
<sequence length="399" mass="46342">MKETNFVNFVEWFKAKDEETEEPMIHYVLECADKTLMEYKELTYYQWKAVLFQIFFALHVAQKEYEFVHNDLHFKNILIVEPSAPDEYFEFRDGKQKWYLTGLFVKITDFGLSRIRLEDQRIIYNKKRPETQAFTPMADVEQVMAEMMKIRIAPSSWLAPHEEAAVSALGEGGRERREEMVRARRREVAGVARKVRRFAGLGEILRSAFFEELKERREGFRTPAVVRRRRVVADMGTPGTNRRLSLAVSKMNKLDIPRFQLSDENCGKGEGSELASSGEFVSPSKLKRKRETQNDKNVSKKFKVISKQDVLKERSTNIPINTTIPTKTTSKGAEGPSPNQPVFMIPVLNVIPPGEEKEVELKVAQRIRKVEPKEGMKRHNSITSRRQDREKIFKVFFNT</sequence>
<dbReference type="EMBL" id="GIBP01003308">
    <property type="protein sequence ID" value="NDV32277.1"/>
    <property type="molecule type" value="Transcribed_RNA"/>
</dbReference>
<dbReference type="InterPro" id="IPR011009">
    <property type="entry name" value="Kinase-like_dom_sf"/>
</dbReference>
<evidence type="ECO:0000256" key="1">
    <source>
        <dbReference type="SAM" id="MobiDB-lite"/>
    </source>
</evidence>
<evidence type="ECO:0000313" key="3">
    <source>
        <dbReference type="EMBL" id="NDV32277.1"/>
    </source>
</evidence>
<dbReference type="PANTHER" id="PTHR24419:SF18">
    <property type="entry name" value="SERINE_THREONINE-PROTEIN KINASE HASPIN"/>
    <property type="match status" value="1"/>
</dbReference>
<name>A0A6B2L5X4_9EUKA</name>
<dbReference type="PROSITE" id="PS50011">
    <property type="entry name" value="PROTEIN_KINASE_DOM"/>
    <property type="match status" value="1"/>
</dbReference>
<feature type="region of interest" description="Disordered" evidence="1">
    <location>
        <begin position="320"/>
        <end position="340"/>
    </location>
</feature>
<dbReference type="Gene3D" id="1.10.510.10">
    <property type="entry name" value="Transferase(Phosphotransferase) domain 1"/>
    <property type="match status" value="1"/>
</dbReference>